<keyword evidence="2 5" id="KW-0963">Cytoplasm</keyword>
<comment type="catalytic activity">
    <reaction evidence="5">
        <text>N-terminal L-alanyl-[ribosomal protein bS18] + acetyl-CoA = N-terminal N(alpha)-acetyl-L-alanyl-[ribosomal protein bS18] + CoA + H(+)</text>
        <dbReference type="Rhea" id="RHEA:43756"/>
        <dbReference type="Rhea" id="RHEA-COMP:10676"/>
        <dbReference type="Rhea" id="RHEA-COMP:10677"/>
        <dbReference type="ChEBI" id="CHEBI:15378"/>
        <dbReference type="ChEBI" id="CHEBI:57287"/>
        <dbReference type="ChEBI" id="CHEBI:57288"/>
        <dbReference type="ChEBI" id="CHEBI:64718"/>
        <dbReference type="ChEBI" id="CHEBI:83683"/>
        <dbReference type="EC" id="2.3.1.266"/>
    </reaction>
</comment>
<evidence type="ECO:0000256" key="1">
    <source>
        <dbReference type="ARBA" id="ARBA00005395"/>
    </source>
</evidence>
<dbReference type="InterPro" id="IPR016181">
    <property type="entry name" value="Acyl_CoA_acyltransferase"/>
</dbReference>
<dbReference type="PANTHER" id="PTHR43420">
    <property type="entry name" value="ACETYLTRANSFERASE"/>
    <property type="match status" value="1"/>
</dbReference>
<dbReference type="EMBL" id="CP053381">
    <property type="protein sequence ID" value="QTP53615.1"/>
    <property type="molecule type" value="Genomic_DNA"/>
</dbReference>
<evidence type="ECO:0000259" key="6">
    <source>
        <dbReference type="PROSITE" id="PS51186"/>
    </source>
</evidence>
<proteinExistence type="inferred from homology"/>
<keyword evidence="7" id="KW-0689">Ribosomal protein</keyword>
<keyword evidence="4" id="KW-0012">Acyltransferase</keyword>
<comment type="function">
    <text evidence="5">Acetylates the N-terminal alanine of ribosomal protein bS18.</text>
</comment>
<protein>
    <recommendedName>
        <fullName evidence="5">[Ribosomal protein bS18]-alanine N-acetyltransferase</fullName>
        <ecNumber evidence="5">2.3.1.266</ecNumber>
    </recommendedName>
</protein>
<dbReference type="EC" id="2.3.1.266" evidence="5"/>
<gene>
    <name evidence="7" type="primary">rimI</name>
    <name evidence="7" type="ORF">HNO51_02325</name>
</gene>
<dbReference type="NCBIfam" id="TIGR01575">
    <property type="entry name" value="rimI"/>
    <property type="match status" value="1"/>
</dbReference>
<evidence type="ECO:0000313" key="8">
    <source>
        <dbReference type="Proteomes" id="UP000671868"/>
    </source>
</evidence>
<evidence type="ECO:0000256" key="3">
    <source>
        <dbReference type="ARBA" id="ARBA00022679"/>
    </source>
</evidence>
<evidence type="ECO:0000256" key="2">
    <source>
        <dbReference type="ARBA" id="ARBA00022490"/>
    </source>
</evidence>
<feature type="domain" description="N-acetyltransferase" evidence="6">
    <location>
        <begin position="4"/>
        <end position="153"/>
    </location>
</feature>
<comment type="subcellular location">
    <subcellularLocation>
        <location evidence="5">Cytoplasm</location>
    </subcellularLocation>
</comment>
<keyword evidence="8" id="KW-1185">Reference proteome</keyword>
<sequence>MTELAIHRLTTDDLGRLVALENCQLRPWSRRQLEAALSDAGCLVLGAEMAGRLVGHAVVARLPFEAELQAMLVAPDMRRRGLAAELLETTIEQCRQWGSERLLLEVRAGNVPAIELYRHAGFGEDGRRRGYYPPLEEAADARREDAVLMSRRP</sequence>
<keyword evidence="3" id="KW-0808">Transferase</keyword>
<comment type="similarity">
    <text evidence="1 5">Belongs to the acetyltransferase family. RimI subfamily.</text>
</comment>
<keyword evidence="7" id="KW-0687">Ribonucleoprotein</keyword>
<dbReference type="CDD" id="cd04301">
    <property type="entry name" value="NAT_SF"/>
    <property type="match status" value="1"/>
</dbReference>
<dbReference type="PROSITE" id="PS51186">
    <property type="entry name" value="GNAT"/>
    <property type="match status" value="1"/>
</dbReference>
<organism evidence="7 8">
    <name type="scientific">Billgrantia sulfidoxydans</name>
    <dbReference type="NCBI Taxonomy" id="2733484"/>
    <lineage>
        <taxon>Bacteria</taxon>
        <taxon>Pseudomonadati</taxon>
        <taxon>Pseudomonadota</taxon>
        <taxon>Gammaproteobacteria</taxon>
        <taxon>Oceanospirillales</taxon>
        <taxon>Halomonadaceae</taxon>
        <taxon>Billgrantia</taxon>
    </lineage>
</organism>
<dbReference type="RefSeq" id="WP_209538379.1">
    <property type="nucleotide sequence ID" value="NZ_CP053381.1"/>
</dbReference>
<dbReference type="Gene3D" id="3.40.630.30">
    <property type="match status" value="1"/>
</dbReference>
<evidence type="ECO:0000256" key="4">
    <source>
        <dbReference type="ARBA" id="ARBA00023315"/>
    </source>
</evidence>
<dbReference type="Proteomes" id="UP000671868">
    <property type="component" value="Chromosome"/>
</dbReference>
<reference evidence="7 8" key="1">
    <citation type="journal article" date="2021" name="Front. Microbiol.">
        <title>Aerobic Denitrification and Heterotrophic Sulfur Oxidation in the Genus Halomonas Revealed by Six Novel Species Characterizations and Genome-Based Analysis.</title>
        <authorList>
            <person name="Wang L."/>
            <person name="Shao Z."/>
        </authorList>
    </citation>
    <scope>NUCLEOTIDE SEQUENCE [LARGE SCALE GENOMIC DNA]</scope>
    <source>
        <strain evidence="7 8">MCCC 1A11059</strain>
    </source>
</reference>
<accession>A0ABX7W038</accession>
<dbReference type="InterPro" id="IPR050680">
    <property type="entry name" value="YpeA/RimI_acetyltransf"/>
</dbReference>
<dbReference type="InterPro" id="IPR006464">
    <property type="entry name" value="AcTrfase_RimI/Ard1"/>
</dbReference>
<dbReference type="GO" id="GO:0005840">
    <property type="term" value="C:ribosome"/>
    <property type="evidence" value="ECO:0007669"/>
    <property type="project" value="UniProtKB-KW"/>
</dbReference>
<dbReference type="PANTHER" id="PTHR43420:SF44">
    <property type="entry name" value="ACETYLTRANSFERASE YPEA"/>
    <property type="match status" value="1"/>
</dbReference>
<evidence type="ECO:0000313" key="7">
    <source>
        <dbReference type="EMBL" id="QTP53615.1"/>
    </source>
</evidence>
<dbReference type="InterPro" id="IPR000182">
    <property type="entry name" value="GNAT_dom"/>
</dbReference>
<evidence type="ECO:0000256" key="5">
    <source>
        <dbReference type="RuleBase" id="RU363094"/>
    </source>
</evidence>
<dbReference type="Pfam" id="PF00583">
    <property type="entry name" value="Acetyltransf_1"/>
    <property type="match status" value="1"/>
</dbReference>
<dbReference type="SUPFAM" id="SSF55729">
    <property type="entry name" value="Acyl-CoA N-acyltransferases (Nat)"/>
    <property type="match status" value="1"/>
</dbReference>
<name>A0ABX7W038_9GAMM</name>